<dbReference type="Pfam" id="PF16539">
    <property type="entry name" value="FlgT_M"/>
    <property type="match status" value="1"/>
</dbReference>
<reference evidence="5 6" key="1">
    <citation type="journal article" date="2003" name="Genome Res.">
        <title>Comparative genome analysis of Vibrio vulnificus, a marine pathogen.</title>
        <authorList>
            <person name="Chen C.Y."/>
            <person name="Wu K.M."/>
            <person name="Chang Y.C."/>
            <person name="Chang C.H."/>
            <person name="Tsai H.C."/>
            <person name="Liao T.L."/>
            <person name="Liu Y.M."/>
            <person name="Chen H.J."/>
            <person name="Shen A.B."/>
            <person name="Li J.C."/>
            <person name="Su T.L."/>
            <person name="Shao C.P."/>
            <person name="Lee C.T."/>
            <person name="Hor L.I."/>
            <person name="Tsai S.F."/>
        </authorList>
    </citation>
    <scope>NUCLEOTIDE SEQUENCE [LARGE SCALE GENOMIC DNA]</scope>
    <source>
        <strain evidence="5 6">YJ016</strain>
    </source>
</reference>
<dbReference type="InterPro" id="IPR032386">
    <property type="entry name" value="FlgT_M"/>
</dbReference>
<dbReference type="InterPro" id="IPR038180">
    <property type="entry name" value="FlgT_N_sf"/>
</dbReference>
<dbReference type="Proteomes" id="UP000002675">
    <property type="component" value="Chromosome I"/>
</dbReference>
<proteinExistence type="predicted"/>
<dbReference type="Gene3D" id="3.40.50.10610">
    <property type="entry name" value="ABC-type transport auxiliary lipoprotein component"/>
    <property type="match status" value="1"/>
</dbReference>
<evidence type="ECO:0000256" key="1">
    <source>
        <dbReference type="SAM" id="Phobius"/>
    </source>
</evidence>
<feature type="transmembrane region" description="Helical" evidence="1">
    <location>
        <begin position="53"/>
        <end position="75"/>
    </location>
</feature>
<evidence type="ECO:0000259" key="3">
    <source>
        <dbReference type="Pfam" id="PF16539"/>
    </source>
</evidence>
<dbReference type="Gene3D" id="2.40.10.410">
    <property type="entry name" value="FlgT, C-terminal domain"/>
    <property type="match status" value="1"/>
</dbReference>
<dbReference type="Gene3D" id="3.30.1660.40">
    <property type="entry name" value="FlgT, N-terminal domain"/>
    <property type="match status" value="1"/>
</dbReference>
<dbReference type="Pfam" id="PF16538">
    <property type="entry name" value="FlgT_C"/>
    <property type="match status" value="1"/>
</dbReference>
<dbReference type="eggNOG" id="ENOG502ZAC4">
    <property type="taxonomic scope" value="Bacteria"/>
</dbReference>
<dbReference type="Pfam" id="PF16548">
    <property type="entry name" value="FlgT_N"/>
    <property type="match status" value="1"/>
</dbReference>
<protein>
    <recommendedName>
        <fullName evidence="7">Flagellar basal-body protein</fullName>
    </recommendedName>
</protein>
<dbReference type="STRING" id="672.VV93_v1c08800"/>
<evidence type="ECO:0000259" key="2">
    <source>
        <dbReference type="Pfam" id="PF16538"/>
    </source>
</evidence>
<name>Q7MMW6_VIBVY</name>
<feature type="domain" description="Flagellar assembly protein T C-terminal" evidence="2">
    <location>
        <begin position="348"/>
        <end position="424"/>
    </location>
</feature>
<evidence type="ECO:0000259" key="4">
    <source>
        <dbReference type="Pfam" id="PF16548"/>
    </source>
</evidence>
<accession>Q7MMW6</accession>
<dbReference type="InterPro" id="IPR032370">
    <property type="entry name" value="FlgT_N"/>
</dbReference>
<dbReference type="EMBL" id="BA000037">
    <property type="protein sequence ID" value="BAC93715.1"/>
    <property type="molecule type" value="Genomic_DNA"/>
</dbReference>
<evidence type="ECO:0000313" key="5">
    <source>
        <dbReference type="EMBL" id="BAC93715.1"/>
    </source>
</evidence>
<dbReference type="AlphaFoldDB" id="Q7MMW6"/>
<dbReference type="KEGG" id="vvy:VV0952"/>
<evidence type="ECO:0000313" key="6">
    <source>
        <dbReference type="Proteomes" id="UP000002675"/>
    </source>
</evidence>
<sequence length="426" mass="48053">MSIKTAFVFRLVYNLGTVFAFVSLQQVKSDIHIQLINAKQYLYPLGKSTMKKITFGLFSTIWMTLISLNAHAAWYEATGVATIVSSEEVARVHALEDALYKAVNFSGADIGSLSNLRPFLEESRTEYQFTNHEVRYILVQSQRSKGNKVEVRARIDIYPSATGCHVSQYKKTILVGNIDVASPQQAVMGQIYKVGDDFSHVINRQFDQESRSFVSVGTTDYDIDRRNPERIKMIAQDTGAQYIIGGVITDLTATIESKLLVDDVINRQFALEMQVYDGKTGNEVYSRSYREVAKWPFAKTSQIDTRSARFWASTYGEMMLRVSRNIMLDMESEVSCKITLPEVVAVFGNTVTMDLGRVHGVREGDRLQLWHTASFIDQYGLPRNKVSQSEITLTVSRVYENEAELTVDQPNLASSIQIGDVMHKPL</sequence>
<keyword evidence="1" id="KW-0472">Membrane</keyword>
<organism evidence="5 6">
    <name type="scientific">Vibrio vulnificus (strain YJ016)</name>
    <dbReference type="NCBI Taxonomy" id="196600"/>
    <lineage>
        <taxon>Bacteria</taxon>
        <taxon>Pseudomonadati</taxon>
        <taxon>Pseudomonadota</taxon>
        <taxon>Gammaproteobacteria</taxon>
        <taxon>Vibrionales</taxon>
        <taxon>Vibrionaceae</taxon>
        <taxon>Vibrio</taxon>
    </lineage>
</organism>
<dbReference type="InterPro" id="IPR032388">
    <property type="entry name" value="FlgT_C"/>
</dbReference>
<evidence type="ECO:0008006" key="7">
    <source>
        <dbReference type="Google" id="ProtNLM"/>
    </source>
</evidence>
<feature type="domain" description="Flagellar assembly protein T middle" evidence="3">
    <location>
        <begin position="164"/>
        <end position="305"/>
    </location>
</feature>
<gene>
    <name evidence="5" type="ordered locus">VV0952</name>
</gene>
<keyword evidence="1" id="KW-1133">Transmembrane helix</keyword>
<feature type="domain" description="Flagellar assembly protein T N-terminal" evidence="4">
    <location>
        <begin position="73"/>
        <end position="159"/>
    </location>
</feature>
<dbReference type="HOGENOM" id="CLU_057852_0_0_6"/>
<keyword evidence="1" id="KW-0812">Transmembrane</keyword>
<dbReference type="InterPro" id="IPR038165">
    <property type="entry name" value="FlgT_C_sf"/>
</dbReference>